<protein>
    <submittedName>
        <fullName evidence="1">Uncharacterized protein</fullName>
    </submittedName>
</protein>
<sequence>MTPVHLISKRREVHMPREKETFRLELEEILKFTGGRRVLTVTDVSNYTGQSRRVCRERYNVSGKEGISAVALAQMLAR</sequence>
<organism evidence="1">
    <name type="scientific">Siphoviridae sp. ctGFb30</name>
    <dbReference type="NCBI Taxonomy" id="2826219"/>
    <lineage>
        <taxon>Viruses</taxon>
        <taxon>Duplodnaviria</taxon>
        <taxon>Heunggongvirae</taxon>
        <taxon>Uroviricota</taxon>
        <taxon>Caudoviricetes</taxon>
    </lineage>
</organism>
<proteinExistence type="predicted"/>
<dbReference type="EMBL" id="BK014893">
    <property type="protein sequence ID" value="DAD81031.1"/>
    <property type="molecule type" value="Genomic_DNA"/>
</dbReference>
<evidence type="ECO:0000313" key="1">
    <source>
        <dbReference type="EMBL" id="DAD81031.1"/>
    </source>
</evidence>
<accession>A0A8S5MG36</accession>
<name>A0A8S5MG36_9CAUD</name>
<reference evidence="1" key="1">
    <citation type="journal article" date="2021" name="Proc. Natl. Acad. Sci. U.S.A.">
        <title>A Catalog of Tens of Thousands of Viruses from Human Metagenomes Reveals Hidden Associations with Chronic Diseases.</title>
        <authorList>
            <person name="Tisza M.J."/>
            <person name="Buck C.B."/>
        </authorList>
    </citation>
    <scope>NUCLEOTIDE SEQUENCE</scope>
    <source>
        <strain evidence="1">CtGFb30</strain>
    </source>
</reference>